<keyword evidence="2" id="KW-1185">Reference proteome</keyword>
<name>A0A8S3XEK3_PARAO</name>
<dbReference type="OrthoDB" id="6581217at2759"/>
<dbReference type="EMBL" id="CAJQZP010001141">
    <property type="protein sequence ID" value="CAG5020867.1"/>
    <property type="molecule type" value="Genomic_DNA"/>
</dbReference>
<protein>
    <submittedName>
        <fullName evidence="1">(apollo) hypothetical protein</fullName>
    </submittedName>
</protein>
<sequence length="142" mass="16417">MNVFSYYRVTRVQFYDLLSLIIGDITKQDTNYRKDITQKERLAICLRFLATGDSFITTEYNYRVVVDANKRFIIIDVGSMGRFSDGGIFADSTFGYKLQNGHLNLPNHKPLTPDGDPTPFVFIGYQAFPLQKHFMRPYPRSV</sequence>
<evidence type="ECO:0000313" key="2">
    <source>
        <dbReference type="Proteomes" id="UP000691718"/>
    </source>
</evidence>
<evidence type="ECO:0000313" key="1">
    <source>
        <dbReference type="EMBL" id="CAG5020867.1"/>
    </source>
</evidence>
<reference evidence="1" key="1">
    <citation type="submission" date="2021-04" db="EMBL/GenBank/DDBJ databases">
        <authorList>
            <person name="Tunstrom K."/>
        </authorList>
    </citation>
    <scope>NUCLEOTIDE SEQUENCE</scope>
</reference>
<comment type="caution">
    <text evidence="1">The sequence shown here is derived from an EMBL/GenBank/DDBJ whole genome shotgun (WGS) entry which is preliminary data.</text>
</comment>
<accession>A0A8S3XEK3</accession>
<dbReference type="Proteomes" id="UP000691718">
    <property type="component" value="Unassembled WGS sequence"/>
</dbReference>
<gene>
    <name evidence="1" type="ORF">PAPOLLO_LOCUS17394</name>
</gene>
<proteinExistence type="predicted"/>
<dbReference type="AlphaFoldDB" id="A0A8S3XEK3"/>
<organism evidence="1 2">
    <name type="scientific">Parnassius apollo</name>
    <name type="common">Apollo butterfly</name>
    <name type="synonym">Papilio apollo</name>
    <dbReference type="NCBI Taxonomy" id="110799"/>
    <lineage>
        <taxon>Eukaryota</taxon>
        <taxon>Metazoa</taxon>
        <taxon>Ecdysozoa</taxon>
        <taxon>Arthropoda</taxon>
        <taxon>Hexapoda</taxon>
        <taxon>Insecta</taxon>
        <taxon>Pterygota</taxon>
        <taxon>Neoptera</taxon>
        <taxon>Endopterygota</taxon>
        <taxon>Lepidoptera</taxon>
        <taxon>Glossata</taxon>
        <taxon>Ditrysia</taxon>
        <taxon>Papilionoidea</taxon>
        <taxon>Papilionidae</taxon>
        <taxon>Parnassiinae</taxon>
        <taxon>Parnassini</taxon>
        <taxon>Parnassius</taxon>
        <taxon>Parnassius</taxon>
    </lineage>
</organism>